<protein>
    <submittedName>
        <fullName evidence="1">Uncharacterized protein</fullName>
    </submittedName>
</protein>
<dbReference type="Gramene" id="PUZ50682">
    <property type="protein sequence ID" value="PUZ50682"/>
    <property type="gene ID" value="GQ55_6G078100"/>
</dbReference>
<gene>
    <name evidence="1" type="ORF">GQ55_6G078100</name>
</gene>
<reference evidence="1 2" key="1">
    <citation type="submission" date="2018-04" db="EMBL/GenBank/DDBJ databases">
        <title>WGS assembly of Panicum hallii var. hallii HAL2.</title>
        <authorList>
            <person name="Lovell J."/>
            <person name="Jenkins J."/>
            <person name="Lowry D."/>
            <person name="Mamidi S."/>
            <person name="Sreedasyam A."/>
            <person name="Weng X."/>
            <person name="Barry K."/>
            <person name="Bonette J."/>
            <person name="Campitelli B."/>
            <person name="Daum C."/>
            <person name="Gordon S."/>
            <person name="Gould B."/>
            <person name="Lipzen A."/>
            <person name="MacQueen A."/>
            <person name="Palacio-Mejia J."/>
            <person name="Plott C."/>
            <person name="Shakirov E."/>
            <person name="Shu S."/>
            <person name="Yoshinaga Y."/>
            <person name="Zane M."/>
            <person name="Rokhsar D."/>
            <person name="Grimwood J."/>
            <person name="Schmutz J."/>
            <person name="Juenger T."/>
        </authorList>
    </citation>
    <scope>NUCLEOTIDE SEQUENCE [LARGE SCALE GENOMIC DNA]</scope>
    <source>
        <strain evidence="2">cv. HAL2</strain>
    </source>
</reference>
<dbReference type="Proteomes" id="UP000244336">
    <property type="component" value="Chromosome 6"/>
</dbReference>
<evidence type="ECO:0000313" key="1">
    <source>
        <dbReference type="EMBL" id="PUZ50682.1"/>
    </source>
</evidence>
<keyword evidence="2" id="KW-1185">Reference proteome</keyword>
<dbReference type="AlphaFoldDB" id="A0A2T7D556"/>
<evidence type="ECO:0000313" key="2">
    <source>
        <dbReference type="Proteomes" id="UP000244336"/>
    </source>
</evidence>
<sequence>MCISGTNNNKILLVVYLTCNNRSPAKYNYTSAIHGLDDQNLTVCMVSMFLERQNVCTQKLTVCMVLMFLIRQNVCTHISMHVGAAILAPVMLHDEVLWHNCIDKKRIFPYLICKIHGKHTMLLHMRPIPVG</sequence>
<name>A0A2T7D556_9POAL</name>
<organism evidence="1 2">
    <name type="scientific">Panicum hallii var. hallii</name>
    <dbReference type="NCBI Taxonomy" id="1504633"/>
    <lineage>
        <taxon>Eukaryota</taxon>
        <taxon>Viridiplantae</taxon>
        <taxon>Streptophyta</taxon>
        <taxon>Embryophyta</taxon>
        <taxon>Tracheophyta</taxon>
        <taxon>Spermatophyta</taxon>
        <taxon>Magnoliopsida</taxon>
        <taxon>Liliopsida</taxon>
        <taxon>Poales</taxon>
        <taxon>Poaceae</taxon>
        <taxon>PACMAD clade</taxon>
        <taxon>Panicoideae</taxon>
        <taxon>Panicodae</taxon>
        <taxon>Paniceae</taxon>
        <taxon>Panicinae</taxon>
        <taxon>Panicum</taxon>
        <taxon>Panicum sect. Panicum</taxon>
    </lineage>
</organism>
<accession>A0A2T7D556</accession>
<proteinExistence type="predicted"/>
<dbReference type="EMBL" id="CM009754">
    <property type="protein sequence ID" value="PUZ50682.1"/>
    <property type="molecule type" value="Genomic_DNA"/>
</dbReference>